<evidence type="ECO:0000313" key="7">
    <source>
        <dbReference type="EMBL" id="KAK1363650.1"/>
    </source>
</evidence>
<protein>
    <submittedName>
        <fullName evidence="7">RING-type E3 ubiquitin transferase</fullName>
    </submittedName>
</protein>
<reference evidence="7" key="2">
    <citation type="submission" date="2023-05" db="EMBL/GenBank/DDBJ databases">
        <authorList>
            <person name="Schelkunov M.I."/>
        </authorList>
    </citation>
    <scope>NUCLEOTIDE SEQUENCE</scope>
    <source>
        <strain evidence="7">Hsosn_3</strain>
        <tissue evidence="7">Leaf</tissue>
    </source>
</reference>
<keyword evidence="7" id="KW-0808">Transferase</keyword>
<accession>A0AAD8H9Y5</accession>
<evidence type="ECO:0000256" key="3">
    <source>
        <dbReference type="ARBA" id="ARBA00022833"/>
    </source>
</evidence>
<dbReference type="AlphaFoldDB" id="A0AAD8H9Y5"/>
<dbReference type="InterPro" id="IPR001841">
    <property type="entry name" value="Znf_RING"/>
</dbReference>
<dbReference type="PANTHER" id="PTHR46632:SF16">
    <property type="entry name" value="E3 UBIQUITIN-PROTEIN LIGASE SINA-LIKE 10"/>
    <property type="match status" value="1"/>
</dbReference>
<dbReference type="Gene3D" id="3.30.40.10">
    <property type="entry name" value="Zinc/RING finger domain, C3HC4 (zinc finger)"/>
    <property type="match status" value="1"/>
</dbReference>
<reference evidence="7" key="1">
    <citation type="submission" date="2023-02" db="EMBL/GenBank/DDBJ databases">
        <title>Genome of toxic invasive species Heracleum sosnowskyi carries increased number of genes despite the absence of recent whole-genome duplications.</title>
        <authorList>
            <person name="Schelkunov M."/>
            <person name="Shtratnikova V."/>
            <person name="Makarenko M."/>
            <person name="Klepikova A."/>
            <person name="Omelchenko D."/>
            <person name="Novikova G."/>
            <person name="Obukhova E."/>
            <person name="Bogdanov V."/>
            <person name="Penin A."/>
            <person name="Logacheva M."/>
        </authorList>
    </citation>
    <scope>NUCLEOTIDE SEQUENCE</scope>
    <source>
        <strain evidence="7">Hsosn_3</strain>
        <tissue evidence="7">Leaf</tissue>
    </source>
</reference>
<sequence length="327" mass="34756">MPRFSIGENSSSSSDGEGNRMPKRRRIPFPSRVLYRHGNSSTHPAAIAAAGLRRITSTTTPAGAAGAAGASTSQPDSDDSSDFSESDSSDDDDVPIRLTKPAVTSGAVVVGRGSDLNKVVSKDVVQSGSGGSTSERVAAILTDTDVLDCAICFEPFTIPVYQCDNGHTACSSCCGKLRNKCPSCCSPIGYNRCRALEKVLEAAKITCSNSKYGCKEKVSYSMKRASMKFKFLQAQDNTLFVLNCGVQTIGNVANIICIGPSSLQKVFSYELEASNADSTVKLTSLAHSQPKWTAGLPQKSVLVIPKVFIGPSGEHNIQVCIRRKVEK</sequence>
<dbReference type="GO" id="GO:0016740">
    <property type="term" value="F:transferase activity"/>
    <property type="evidence" value="ECO:0007669"/>
    <property type="project" value="UniProtKB-KW"/>
</dbReference>
<evidence type="ECO:0000313" key="8">
    <source>
        <dbReference type="Proteomes" id="UP001237642"/>
    </source>
</evidence>
<feature type="compositionally biased region" description="Acidic residues" evidence="5">
    <location>
        <begin position="76"/>
        <end position="93"/>
    </location>
</feature>
<dbReference type="InterPro" id="IPR044286">
    <property type="entry name" value="SINL_plant"/>
</dbReference>
<dbReference type="CDD" id="cd16571">
    <property type="entry name" value="RING-HC_SIAHs"/>
    <property type="match status" value="1"/>
</dbReference>
<name>A0AAD8H9Y5_9APIA</name>
<organism evidence="7 8">
    <name type="scientific">Heracleum sosnowskyi</name>
    <dbReference type="NCBI Taxonomy" id="360622"/>
    <lineage>
        <taxon>Eukaryota</taxon>
        <taxon>Viridiplantae</taxon>
        <taxon>Streptophyta</taxon>
        <taxon>Embryophyta</taxon>
        <taxon>Tracheophyta</taxon>
        <taxon>Spermatophyta</taxon>
        <taxon>Magnoliopsida</taxon>
        <taxon>eudicotyledons</taxon>
        <taxon>Gunneridae</taxon>
        <taxon>Pentapetalae</taxon>
        <taxon>asterids</taxon>
        <taxon>campanulids</taxon>
        <taxon>Apiales</taxon>
        <taxon>Apiaceae</taxon>
        <taxon>Apioideae</taxon>
        <taxon>apioid superclade</taxon>
        <taxon>Tordylieae</taxon>
        <taxon>Tordyliinae</taxon>
        <taxon>Heracleum</taxon>
    </lineage>
</organism>
<dbReference type="Proteomes" id="UP001237642">
    <property type="component" value="Unassembled WGS sequence"/>
</dbReference>
<keyword evidence="1" id="KW-0479">Metal-binding</keyword>
<dbReference type="InterPro" id="IPR049548">
    <property type="entry name" value="Sina-like_RING"/>
</dbReference>
<evidence type="ECO:0000256" key="5">
    <source>
        <dbReference type="SAM" id="MobiDB-lite"/>
    </source>
</evidence>
<dbReference type="Pfam" id="PF21362">
    <property type="entry name" value="Sina_RING"/>
    <property type="match status" value="1"/>
</dbReference>
<dbReference type="GO" id="GO:0008270">
    <property type="term" value="F:zinc ion binding"/>
    <property type="evidence" value="ECO:0007669"/>
    <property type="project" value="UniProtKB-KW"/>
</dbReference>
<feature type="compositionally biased region" description="Low complexity" evidence="5">
    <location>
        <begin position="60"/>
        <end position="75"/>
    </location>
</feature>
<comment type="caution">
    <text evidence="7">The sequence shown here is derived from an EMBL/GenBank/DDBJ whole genome shotgun (WGS) entry which is preliminary data.</text>
</comment>
<dbReference type="InterPro" id="IPR013083">
    <property type="entry name" value="Znf_RING/FYVE/PHD"/>
</dbReference>
<evidence type="ECO:0000256" key="4">
    <source>
        <dbReference type="PROSITE-ProRule" id="PRU00175"/>
    </source>
</evidence>
<proteinExistence type="predicted"/>
<keyword evidence="8" id="KW-1185">Reference proteome</keyword>
<keyword evidence="3" id="KW-0862">Zinc</keyword>
<evidence type="ECO:0000256" key="2">
    <source>
        <dbReference type="ARBA" id="ARBA00022771"/>
    </source>
</evidence>
<evidence type="ECO:0000259" key="6">
    <source>
        <dbReference type="PROSITE" id="PS50089"/>
    </source>
</evidence>
<dbReference type="PANTHER" id="PTHR46632">
    <property type="entry name" value="E3 UBIQUITIN-PROTEIN LIGASE SINA-LIKE 4"/>
    <property type="match status" value="1"/>
</dbReference>
<feature type="domain" description="RING-type" evidence="6">
    <location>
        <begin position="149"/>
        <end position="184"/>
    </location>
</feature>
<gene>
    <name evidence="7" type="ORF">POM88_039211</name>
</gene>
<dbReference type="PROSITE" id="PS50089">
    <property type="entry name" value="ZF_RING_2"/>
    <property type="match status" value="1"/>
</dbReference>
<evidence type="ECO:0000256" key="1">
    <source>
        <dbReference type="ARBA" id="ARBA00022723"/>
    </source>
</evidence>
<dbReference type="SUPFAM" id="SSF57850">
    <property type="entry name" value="RING/U-box"/>
    <property type="match status" value="1"/>
</dbReference>
<dbReference type="SUPFAM" id="SSF49599">
    <property type="entry name" value="TRAF domain-like"/>
    <property type="match status" value="1"/>
</dbReference>
<keyword evidence="2 4" id="KW-0863">Zinc-finger</keyword>
<feature type="region of interest" description="Disordered" evidence="5">
    <location>
        <begin position="60"/>
        <end position="100"/>
    </location>
</feature>
<dbReference type="EMBL" id="JAUIZM010000009">
    <property type="protein sequence ID" value="KAK1363650.1"/>
    <property type="molecule type" value="Genomic_DNA"/>
</dbReference>
<feature type="region of interest" description="Disordered" evidence="5">
    <location>
        <begin position="1"/>
        <end position="40"/>
    </location>
</feature>